<evidence type="ECO:0000313" key="2">
    <source>
        <dbReference type="Proteomes" id="UP000001552"/>
    </source>
</evidence>
<organism evidence="1 2">
    <name type="scientific">Thermoanaerobacter italicus (strain DSM 9252 / Ab9)</name>
    <dbReference type="NCBI Taxonomy" id="580331"/>
    <lineage>
        <taxon>Bacteria</taxon>
        <taxon>Bacillati</taxon>
        <taxon>Bacillota</taxon>
        <taxon>Clostridia</taxon>
        <taxon>Thermoanaerobacterales</taxon>
        <taxon>Thermoanaerobacteraceae</taxon>
        <taxon>Thermoanaerobacter</taxon>
    </lineage>
</organism>
<sequence length="39" mass="4960">MRNIEFYMYRYFLIETGQISMLSEEYDNKFKIIHNFFLN</sequence>
<dbReference type="AlphaFoldDB" id="D3T5G9"/>
<accession>D3T5G9</accession>
<keyword evidence="2" id="KW-1185">Reference proteome</keyword>
<name>D3T5G9_THEIA</name>
<dbReference type="EMBL" id="CP001936">
    <property type="protein sequence ID" value="ADD03342.1"/>
    <property type="molecule type" value="Genomic_DNA"/>
</dbReference>
<proteinExistence type="predicted"/>
<dbReference type="Proteomes" id="UP000001552">
    <property type="component" value="Chromosome"/>
</dbReference>
<gene>
    <name evidence="1" type="ordered locus">Thit_2122</name>
</gene>
<dbReference type="HOGENOM" id="CLU_3318392_0_0_9"/>
<reference evidence="1" key="1">
    <citation type="submission" date="2010-02" db="EMBL/GenBank/DDBJ databases">
        <title>Complete sequence of Thermoanaerobacter italicus Ab9.</title>
        <authorList>
            <consortium name="US DOE Joint Genome Institute"/>
            <person name="Lucas S."/>
            <person name="Copeland A."/>
            <person name="Lapidus A."/>
            <person name="Cheng J.-F."/>
            <person name="Bruce D."/>
            <person name="Goodwin L."/>
            <person name="Pitluck S."/>
            <person name="Chertkov O."/>
            <person name="Detter J.C."/>
            <person name="Han C."/>
            <person name="Tapia R."/>
            <person name="Land M."/>
            <person name="Hauser L."/>
            <person name="Kyrpides N."/>
            <person name="Mikhailova N."/>
            <person name="Hemme C.L."/>
            <person name="Woyke T."/>
        </authorList>
    </citation>
    <scope>NUCLEOTIDE SEQUENCE [LARGE SCALE GENOMIC DNA]</scope>
    <source>
        <strain evidence="1">Ab9</strain>
    </source>
</reference>
<protein>
    <submittedName>
        <fullName evidence="1">Uncharacterized protein</fullName>
    </submittedName>
</protein>
<dbReference type="KEGG" id="tit:Thit_2122"/>
<evidence type="ECO:0000313" key="1">
    <source>
        <dbReference type="EMBL" id="ADD03342.1"/>
    </source>
</evidence>